<keyword evidence="3" id="KW-1185">Reference proteome</keyword>
<gene>
    <name evidence="2" type="ORF">N7532_000968</name>
</gene>
<organism evidence="2 3">
    <name type="scientific">Penicillium argentinense</name>
    <dbReference type="NCBI Taxonomy" id="1131581"/>
    <lineage>
        <taxon>Eukaryota</taxon>
        <taxon>Fungi</taxon>
        <taxon>Dikarya</taxon>
        <taxon>Ascomycota</taxon>
        <taxon>Pezizomycotina</taxon>
        <taxon>Eurotiomycetes</taxon>
        <taxon>Eurotiomycetidae</taxon>
        <taxon>Eurotiales</taxon>
        <taxon>Aspergillaceae</taxon>
        <taxon>Penicillium</taxon>
    </lineage>
</organism>
<dbReference type="EMBL" id="JAPQKI010000002">
    <property type="protein sequence ID" value="KAJ5110433.1"/>
    <property type="molecule type" value="Genomic_DNA"/>
</dbReference>
<evidence type="ECO:0000313" key="2">
    <source>
        <dbReference type="EMBL" id="KAJ5110433.1"/>
    </source>
</evidence>
<comment type="caution">
    <text evidence="2">The sequence shown here is derived from an EMBL/GenBank/DDBJ whole genome shotgun (WGS) entry which is preliminary data.</text>
</comment>
<dbReference type="AlphaFoldDB" id="A0A9W9G1V0"/>
<reference evidence="2" key="2">
    <citation type="journal article" date="2023" name="IMA Fungus">
        <title>Comparative genomic study of the Penicillium genus elucidates a diverse pangenome and 15 lateral gene transfer events.</title>
        <authorList>
            <person name="Petersen C."/>
            <person name="Sorensen T."/>
            <person name="Nielsen M.R."/>
            <person name="Sondergaard T.E."/>
            <person name="Sorensen J.L."/>
            <person name="Fitzpatrick D.A."/>
            <person name="Frisvad J.C."/>
            <person name="Nielsen K.L."/>
        </authorList>
    </citation>
    <scope>NUCLEOTIDE SEQUENCE</scope>
    <source>
        <strain evidence="2">IBT 30761</strain>
    </source>
</reference>
<accession>A0A9W9G1V0</accession>
<dbReference type="RefSeq" id="XP_056478503.1">
    <property type="nucleotide sequence ID" value="XM_056613462.1"/>
</dbReference>
<feature type="transmembrane region" description="Helical" evidence="1">
    <location>
        <begin position="77"/>
        <end position="97"/>
    </location>
</feature>
<dbReference type="GeneID" id="81352441"/>
<keyword evidence="1" id="KW-0472">Membrane</keyword>
<dbReference type="Proteomes" id="UP001149074">
    <property type="component" value="Unassembled WGS sequence"/>
</dbReference>
<evidence type="ECO:0000313" key="3">
    <source>
        <dbReference type="Proteomes" id="UP001149074"/>
    </source>
</evidence>
<feature type="transmembrane region" description="Helical" evidence="1">
    <location>
        <begin position="6"/>
        <end position="24"/>
    </location>
</feature>
<sequence>MPNTTLLTATGYGSFLLAVGHALSGQDFLKLAQFKALPGIAFTCSTVGWYQGSAYLVLTGLLNLHWASKPGDLDESLNRAMAAVIVAIAWGSSAWYFRGGMKENGFITAAAGIIQGLAALH</sequence>
<reference evidence="2" key="1">
    <citation type="submission" date="2022-11" db="EMBL/GenBank/DDBJ databases">
        <authorList>
            <person name="Petersen C."/>
        </authorList>
    </citation>
    <scope>NUCLEOTIDE SEQUENCE</scope>
    <source>
        <strain evidence="2">IBT 30761</strain>
    </source>
</reference>
<proteinExistence type="predicted"/>
<keyword evidence="1" id="KW-1133">Transmembrane helix</keyword>
<feature type="transmembrane region" description="Helical" evidence="1">
    <location>
        <begin position="36"/>
        <end position="57"/>
    </location>
</feature>
<evidence type="ECO:0000256" key="1">
    <source>
        <dbReference type="SAM" id="Phobius"/>
    </source>
</evidence>
<keyword evidence="1" id="KW-0812">Transmembrane</keyword>
<name>A0A9W9G1V0_9EURO</name>
<dbReference type="OrthoDB" id="5399817at2759"/>
<protein>
    <submittedName>
        <fullName evidence="2">Uncharacterized protein</fullName>
    </submittedName>
</protein>